<feature type="non-terminal residue" evidence="7">
    <location>
        <position position="1"/>
    </location>
</feature>
<protein>
    <recommendedName>
        <fullName evidence="6">ABC-2 type transporter transmembrane domain-containing protein</fullName>
    </recommendedName>
</protein>
<accession>A0A2T2ZSY1</accession>
<evidence type="ECO:0000256" key="5">
    <source>
        <dbReference type="SAM" id="Phobius"/>
    </source>
</evidence>
<feature type="domain" description="ABC-2 type transporter transmembrane" evidence="6">
    <location>
        <begin position="2"/>
        <end position="118"/>
    </location>
</feature>
<dbReference type="OrthoDB" id="5105768at2759"/>
<keyword evidence="3 5" id="KW-1133">Transmembrane helix</keyword>
<reference evidence="7 8" key="1">
    <citation type="journal article" date="2018" name="Mycol. Prog.">
        <title>Coniella lustricola, a new species from submerged detritus.</title>
        <authorList>
            <person name="Raudabaugh D.B."/>
            <person name="Iturriaga T."/>
            <person name="Carver A."/>
            <person name="Mondo S."/>
            <person name="Pangilinan J."/>
            <person name="Lipzen A."/>
            <person name="He G."/>
            <person name="Amirebrahimi M."/>
            <person name="Grigoriev I.V."/>
            <person name="Miller A.N."/>
        </authorList>
    </citation>
    <scope>NUCLEOTIDE SEQUENCE [LARGE SCALE GENOMIC DNA]</scope>
    <source>
        <strain evidence="7 8">B22-T-1</strain>
    </source>
</reference>
<feature type="transmembrane region" description="Helical" evidence="5">
    <location>
        <begin position="50"/>
        <end position="72"/>
    </location>
</feature>
<dbReference type="STRING" id="2025994.A0A2T2ZSY1"/>
<evidence type="ECO:0000259" key="6">
    <source>
        <dbReference type="Pfam" id="PF01061"/>
    </source>
</evidence>
<evidence type="ECO:0000256" key="1">
    <source>
        <dbReference type="ARBA" id="ARBA00004141"/>
    </source>
</evidence>
<dbReference type="GO" id="GO:0016020">
    <property type="term" value="C:membrane"/>
    <property type="evidence" value="ECO:0007669"/>
    <property type="project" value="UniProtKB-SubCell"/>
</dbReference>
<dbReference type="InParanoid" id="A0A2T2ZSY1"/>
<dbReference type="InterPro" id="IPR013525">
    <property type="entry name" value="ABC2_TM"/>
</dbReference>
<evidence type="ECO:0000256" key="2">
    <source>
        <dbReference type="ARBA" id="ARBA00022692"/>
    </source>
</evidence>
<evidence type="ECO:0000256" key="3">
    <source>
        <dbReference type="ARBA" id="ARBA00022989"/>
    </source>
</evidence>
<keyword evidence="4 5" id="KW-0472">Membrane</keyword>
<evidence type="ECO:0000313" key="8">
    <source>
        <dbReference type="Proteomes" id="UP000241462"/>
    </source>
</evidence>
<organism evidence="7 8">
    <name type="scientific">Coniella lustricola</name>
    <dbReference type="NCBI Taxonomy" id="2025994"/>
    <lineage>
        <taxon>Eukaryota</taxon>
        <taxon>Fungi</taxon>
        <taxon>Dikarya</taxon>
        <taxon>Ascomycota</taxon>
        <taxon>Pezizomycotina</taxon>
        <taxon>Sordariomycetes</taxon>
        <taxon>Sordariomycetidae</taxon>
        <taxon>Diaporthales</taxon>
        <taxon>Schizoparmaceae</taxon>
        <taxon>Coniella</taxon>
    </lineage>
</organism>
<gene>
    <name evidence="7" type="ORF">BD289DRAFT_379250</name>
</gene>
<dbReference type="Pfam" id="PF01061">
    <property type="entry name" value="ABC2_membrane"/>
    <property type="match status" value="1"/>
</dbReference>
<feature type="transmembrane region" description="Helical" evidence="5">
    <location>
        <begin position="17"/>
        <end position="38"/>
    </location>
</feature>
<name>A0A2T2ZSY1_9PEZI</name>
<dbReference type="Proteomes" id="UP000241462">
    <property type="component" value="Unassembled WGS sequence"/>
</dbReference>
<sequence length="173" mass="19565">VCLPRGFQRLRNLPGPIIGSILADGILALVIGSVDYNFPDTSNRMEQRAFLILLSTLLTVLSPFFGVLTIWAQRPIVENHNRYALYDPFTDATAAIICDLPNGICIAVLFKSPCISILEMYYGIINSYFKRTSRLRVMTHGYAGHRNRPTHHGMSSEPQRTDRISYIKTYKIT</sequence>
<evidence type="ECO:0000313" key="7">
    <source>
        <dbReference type="EMBL" id="PSR75501.1"/>
    </source>
</evidence>
<evidence type="ECO:0000256" key="4">
    <source>
        <dbReference type="ARBA" id="ARBA00023136"/>
    </source>
</evidence>
<comment type="subcellular location">
    <subcellularLocation>
        <location evidence="1">Membrane</location>
        <topology evidence="1">Multi-pass membrane protein</topology>
    </subcellularLocation>
</comment>
<dbReference type="EMBL" id="KZ678757">
    <property type="protein sequence ID" value="PSR75501.1"/>
    <property type="molecule type" value="Genomic_DNA"/>
</dbReference>
<keyword evidence="2 5" id="KW-0812">Transmembrane</keyword>
<keyword evidence="8" id="KW-1185">Reference proteome</keyword>
<dbReference type="AlphaFoldDB" id="A0A2T2ZSY1"/>
<proteinExistence type="predicted"/>
<dbReference type="GO" id="GO:0140359">
    <property type="term" value="F:ABC-type transporter activity"/>
    <property type="evidence" value="ECO:0007669"/>
    <property type="project" value="InterPro"/>
</dbReference>